<feature type="binding site" evidence="5">
    <location>
        <position position="127"/>
    </location>
    <ligand>
        <name>isopentenyl diphosphate</name>
        <dbReference type="ChEBI" id="CHEBI:128769"/>
    </ligand>
</feature>
<comment type="caution">
    <text evidence="5">Lacks conserved residue(s) required for the propagation of feature annotation.</text>
</comment>
<feature type="binding site" evidence="5">
    <location>
        <position position="127"/>
    </location>
    <ligand>
        <name>(2E)-4-hydroxy-3-methylbut-2-enyl diphosphate</name>
        <dbReference type="ChEBI" id="CHEBI:128753"/>
    </ligand>
</feature>
<feature type="active site" description="Proton donor" evidence="5">
    <location>
        <position position="129"/>
    </location>
</feature>
<keyword evidence="2 5" id="KW-0479">Metal-binding</keyword>
<gene>
    <name evidence="5 6" type="primary">ispH</name>
    <name evidence="6" type="ORF">KDK92_04875</name>
</gene>
<dbReference type="NCBIfam" id="TIGR00216">
    <property type="entry name" value="ispH_lytB"/>
    <property type="match status" value="1"/>
</dbReference>
<comment type="catalytic activity">
    <reaction evidence="5">
        <text>dimethylallyl diphosphate + 2 oxidized [2Fe-2S]-[ferredoxin] + H2O = (2E)-4-hydroxy-3-methylbut-2-enyl diphosphate + 2 reduced [2Fe-2S]-[ferredoxin] + 2 H(+)</text>
        <dbReference type="Rhea" id="RHEA:24825"/>
        <dbReference type="Rhea" id="RHEA-COMP:10000"/>
        <dbReference type="Rhea" id="RHEA-COMP:10001"/>
        <dbReference type="ChEBI" id="CHEBI:15377"/>
        <dbReference type="ChEBI" id="CHEBI:15378"/>
        <dbReference type="ChEBI" id="CHEBI:33737"/>
        <dbReference type="ChEBI" id="CHEBI:33738"/>
        <dbReference type="ChEBI" id="CHEBI:57623"/>
        <dbReference type="ChEBI" id="CHEBI:128753"/>
        <dbReference type="EC" id="1.17.7.4"/>
    </reaction>
</comment>
<feature type="binding site" evidence="5">
    <location>
        <position position="223"/>
    </location>
    <ligand>
        <name>dimethylallyl diphosphate</name>
        <dbReference type="ChEBI" id="CHEBI:57623"/>
    </ligand>
</feature>
<evidence type="ECO:0000256" key="2">
    <source>
        <dbReference type="ARBA" id="ARBA00022723"/>
    </source>
</evidence>
<comment type="pathway">
    <text evidence="5">Isoprenoid biosynthesis; dimethylallyl diphosphate biosynthesis; dimethylallyl diphosphate from (2E)-4-hydroxy-3-methylbutenyl diphosphate: step 1/1.</text>
</comment>
<dbReference type="PANTHER" id="PTHR30426:SF0">
    <property type="entry name" value="4-HYDROXY-3-METHYLBUT-2-ENYL DIPHOSPHATE REDUCTASE"/>
    <property type="match status" value="1"/>
</dbReference>
<evidence type="ECO:0000256" key="5">
    <source>
        <dbReference type="HAMAP-Rule" id="MF_00191"/>
    </source>
</evidence>
<dbReference type="AlphaFoldDB" id="A0A9J6NYT4"/>
<comment type="caution">
    <text evidence="6">The sequence shown here is derived from an EMBL/GenBank/DDBJ whole genome shotgun (WGS) entry which is preliminary data.</text>
</comment>
<feature type="binding site" evidence="5">
    <location>
        <position position="193"/>
    </location>
    <ligand>
        <name>[4Fe-4S] cluster</name>
        <dbReference type="ChEBI" id="CHEBI:49883"/>
    </ligand>
</feature>
<evidence type="ECO:0000256" key="4">
    <source>
        <dbReference type="ARBA" id="ARBA00023014"/>
    </source>
</evidence>
<comment type="cofactor">
    <cofactor evidence="5">
        <name>[4Fe-4S] cluster</name>
        <dbReference type="ChEBI" id="CHEBI:49883"/>
    </cofactor>
    <text evidence="5">Binds 1 [4Fe-4S] cluster per subunit.</text>
</comment>
<comment type="pathway">
    <text evidence="5">Isoprenoid biosynthesis; isopentenyl diphosphate biosynthesis via DXP pathway; isopentenyl diphosphate from 1-deoxy-D-xylulose 5-phosphate: step 6/6.</text>
</comment>
<feature type="binding site" evidence="5">
    <location>
        <position position="265"/>
    </location>
    <ligand>
        <name>isopentenyl diphosphate</name>
        <dbReference type="ChEBI" id="CHEBI:128769"/>
    </ligand>
</feature>
<feature type="binding site" evidence="5">
    <location>
        <position position="13"/>
    </location>
    <ligand>
        <name>[4Fe-4S] cluster</name>
        <dbReference type="ChEBI" id="CHEBI:49883"/>
    </ligand>
</feature>
<dbReference type="PANTHER" id="PTHR30426">
    <property type="entry name" value="4-HYDROXY-3-METHYLBUT-2-ENYL DIPHOSPHATE REDUCTASE"/>
    <property type="match status" value="1"/>
</dbReference>
<evidence type="ECO:0000256" key="1">
    <source>
        <dbReference type="ARBA" id="ARBA00022485"/>
    </source>
</evidence>
<keyword evidence="7" id="KW-1185">Reference proteome</keyword>
<dbReference type="HAMAP" id="MF_00191">
    <property type="entry name" value="IspH"/>
    <property type="match status" value="1"/>
</dbReference>
<dbReference type="GO" id="GO:0051539">
    <property type="term" value="F:4 iron, 4 sulfur cluster binding"/>
    <property type="evidence" value="ECO:0007669"/>
    <property type="project" value="UniProtKB-UniRule"/>
</dbReference>
<dbReference type="InterPro" id="IPR003451">
    <property type="entry name" value="LytB/IspH"/>
</dbReference>
<dbReference type="RefSeq" id="WP_250857931.1">
    <property type="nucleotide sequence ID" value="NZ_JAGSOJ010000001.1"/>
</dbReference>
<keyword evidence="3 5" id="KW-0408">Iron</keyword>
<dbReference type="GO" id="GO:0016114">
    <property type="term" value="P:terpenoid biosynthetic process"/>
    <property type="evidence" value="ECO:0007669"/>
    <property type="project" value="UniProtKB-UniRule"/>
</dbReference>
<evidence type="ECO:0000256" key="3">
    <source>
        <dbReference type="ARBA" id="ARBA00023004"/>
    </source>
</evidence>
<comment type="similarity">
    <text evidence="5">Belongs to the IspH family.</text>
</comment>
<feature type="binding site" evidence="5">
    <location>
        <position position="42"/>
    </location>
    <ligand>
        <name>isopentenyl diphosphate</name>
        <dbReference type="ChEBI" id="CHEBI:128769"/>
    </ligand>
</feature>
<dbReference type="EC" id="1.17.7.4" evidence="5"/>
<feature type="binding site" evidence="5">
    <location>
        <position position="221"/>
    </location>
    <ligand>
        <name>isopentenyl diphosphate</name>
        <dbReference type="ChEBI" id="CHEBI:128769"/>
    </ligand>
</feature>
<dbReference type="Gene3D" id="3.40.1010.20">
    <property type="entry name" value="4-hydroxy-3-methylbut-2-enyl diphosphate reductase, catalytic domain"/>
    <property type="match status" value="2"/>
</dbReference>
<dbReference type="GO" id="GO:0019288">
    <property type="term" value="P:isopentenyl diphosphate biosynthetic process, methylerythritol 4-phosphate pathway"/>
    <property type="evidence" value="ECO:0007669"/>
    <property type="project" value="UniProtKB-UniRule"/>
</dbReference>
<feature type="binding site" evidence="5">
    <location>
        <position position="223"/>
    </location>
    <ligand>
        <name>isopentenyl diphosphate</name>
        <dbReference type="ChEBI" id="CHEBI:128769"/>
    </ligand>
</feature>
<sequence length="281" mass="31925">MREVILADKSGFCFGVNRAYETALEKTNDKNFRTYTLGSLIHNEEAINYLKEKRVEPIGYDEVGKLEKYDEIIIRAQGVTEEIEKKLRGIFNTVVDCTCPFVKKIQNKAREYYEKDYQIVLVGDKNHPEIIGINGWCNSSAFITRDEEDIRLFDKNICILAQTTERKEIWDGIVDKIKEFNKDKEVIAINTICNATTERQAAAKDLAQTTPAVVVIGGKASSNTKKLYEICKEYCSNTQQVSTVKDIRMDLLKDIKTVGVTAGASTPKWIIEDIVNFLKNS</sequence>
<feature type="binding site" evidence="5">
    <location>
        <position position="163"/>
    </location>
    <ligand>
        <name>(2E)-4-hydroxy-3-methylbut-2-enyl diphosphate</name>
        <dbReference type="ChEBI" id="CHEBI:128753"/>
    </ligand>
</feature>
<feature type="binding site" evidence="5">
    <location>
        <position position="42"/>
    </location>
    <ligand>
        <name>(2E)-4-hydroxy-3-methylbut-2-enyl diphosphate</name>
        <dbReference type="ChEBI" id="CHEBI:128753"/>
    </ligand>
</feature>
<dbReference type="Proteomes" id="UP001056429">
    <property type="component" value="Unassembled WGS sequence"/>
</dbReference>
<feature type="binding site" evidence="5">
    <location>
        <position position="222"/>
    </location>
    <ligand>
        <name>dimethylallyl diphosphate</name>
        <dbReference type="ChEBI" id="CHEBI:57623"/>
    </ligand>
</feature>
<feature type="binding site" evidence="5">
    <location>
        <position position="221"/>
    </location>
    <ligand>
        <name>dimethylallyl diphosphate</name>
        <dbReference type="ChEBI" id="CHEBI:57623"/>
    </ligand>
</feature>
<feature type="binding site" evidence="5">
    <location>
        <position position="265"/>
    </location>
    <ligand>
        <name>dimethylallyl diphosphate</name>
        <dbReference type="ChEBI" id="CHEBI:57623"/>
    </ligand>
</feature>
<dbReference type="Gene3D" id="3.40.50.11270">
    <property type="match status" value="1"/>
</dbReference>
<dbReference type="GO" id="GO:0051745">
    <property type="term" value="F:4-hydroxy-3-methylbut-2-enyl diphosphate reductase activity"/>
    <property type="evidence" value="ECO:0007669"/>
    <property type="project" value="UniProtKB-UniRule"/>
</dbReference>
<feature type="binding site" evidence="5">
    <location>
        <position position="222"/>
    </location>
    <ligand>
        <name>(2E)-4-hydroxy-3-methylbut-2-enyl diphosphate</name>
        <dbReference type="ChEBI" id="CHEBI:128753"/>
    </ligand>
</feature>
<accession>A0A9J6NYT4</accession>
<dbReference type="CDD" id="cd13944">
    <property type="entry name" value="lytB_ispH"/>
    <property type="match status" value="1"/>
</dbReference>
<proteinExistence type="inferred from homology"/>
<name>A0A9J6NYT4_9CLOT</name>
<organism evidence="6 7">
    <name type="scientific">Oceanirhabdus seepicola</name>
    <dbReference type="NCBI Taxonomy" id="2828781"/>
    <lineage>
        <taxon>Bacteria</taxon>
        <taxon>Bacillati</taxon>
        <taxon>Bacillota</taxon>
        <taxon>Clostridia</taxon>
        <taxon>Eubacteriales</taxon>
        <taxon>Clostridiaceae</taxon>
        <taxon>Oceanirhabdus</taxon>
    </lineage>
</organism>
<keyword evidence="5 6" id="KW-0560">Oxidoreductase</keyword>
<reference evidence="6" key="2">
    <citation type="submission" date="2021-04" db="EMBL/GenBank/DDBJ databases">
        <authorList>
            <person name="Dong X."/>
        </authorList>
    </citation>
    <scope>NUCLEOTIDE SEQUENCE</scope>
    <source>
        <strain evidence="6">ZWT</strain>
    </source>
</reference>
<keyword evidence="1 5" id="KW-0004">4Fe-4S</keyword>
<feature type="binding site" evidence="5">
    <location>
        <position position="223"/>
    </location>
    <ligand>
        <name>(2E)-4-hydroxy-3-methylbut-2-enyl diphosphate</name>
        <dbReference type="ChEBI" id="CHEBI:128753"/>
    </ligand>
</feature>
<feature type="binding site" evidence="5">
    <location>
        <position position="127"/>
    </location>
    <ligand>
        <name>dimethylallyl diphosphate</name>
        <dbReference type="ChEBI" id="CHEBI:57623"/>
    </ligand>
</feature>
<evidence type="ECO:0000313" key="6">
    <source>
        <dbReference type="EMBL" id="MCM1989065.1"/>
    </source>
</evidence>
<dbReference type="GO" id="GO:0050992">
    <property type="term" value="P:dimethylallyl diphosphate biosynthetic process"/>
    <property type="evidence" value="ECO:0007669"/>
    <property type="project" value="UniProtKB-UniRule"/>
</dbReference>
<feature type="binding site" evidence="5">
    <location>
        <position position="265"/>
    </location>
    <ligand>
        <name>(2E)-4-hydroxy-3-methylbut-2-enyl diphosphate</name>
        <dbReference type="ChEBI" id="CHEBI:128753"/>
    </ligand>
</feature>
<keyword evidence="4 5" id="KW-0411">Iron-sulfur</keyword>
<keyword evidence="5" id="KW-0414">Isoprene biosynthesis</keyword>
<dbReference type="GO" id="GO:0046872">
    <property type="term" value="F:metal ion binding"/>
    <property type="evidence" value="ECO:0007669"/>
    <property type="project" value="UniProtKB-KW"/>
</dbReference>
<comment type="function">
    <text evidence="5">Catalyzes the conversion of 1-hydroxy-2-methyl-2-(E)-butenyl 4-diphosphate (HMBPP) into a mixture of isopentenyl diphosphate (IPP) and dimethylallyl diphosphate (DMAPP). Acts in the terminal step of the DOXP/MEP pathway for isoprenoid precursor biosynthesis.</text>
</comment>
<comment type="catalytic activity">
    <reaction evidence="5">
        <text>isopentenyl diphosphate + 2 oxidized [2Fe-2S]-[ferredoxin] + H2O = (2E)-4-hydroxy-3-methylbut-2-enyl diphosphate + 2 reduced [2Fe-2S]-[ferredoxin] + 2 H(+)</text>
        <dbReference type="Rhea" id="RHEA:24488"/>
        <dbReference type="Rhea" id="RHEA-COMP:10000"/>
        <dbReference type="Rhea" id="RHEA-COMP:10001"/>
        <dbReference type="ChEBI" id="CHEBI:15377"/>
        <dbReference type="ChEBI" id="CHEBI:15378"/>
        <dbReference type="ChEBI" id="CHEBI:33737"/>
        <dbReference type="ChEBI" id="CHEBI:33738"/>
        <dbReference type="ChEBI" id="CHEBI:128753"/>
        <dbReference type="ChEBI" id="CHEBI:128769"/>
        <dbReference type="EC" id="1.17.7.4"/>
    </reaction>
</comment>
<feature type="binding site" evidence="5">
    <location>
        <position position="42"/>
    </location>
    <ligand>
        <name>dimethylallyl diphosphate</name>
        <dbReference type="ChEBI" id="CHEBI:57623"/>
    </ligand>
</feature>
<feature type="binding site" evidence="5">
    <location>
        <position position="99"/>
    </location>
    <ligand>
        <name>[4Fe-4S] cluster</name>
        <dbReference type="ChEBI" id="CHEBI:49883"/>
    </ligand>
</feature>
<dbReference type="Pfam" id="PF02401">
    <property type="entry name" value="LYTB"/>
    <property type="match status" value="1"/>
</dbReference>
<reference evidence="6" key="1">
    <citation type="journal article" date="2021" name="mSystems">
        <title>Bacteria and Archaea Synergistically Convert Glycine Betaine to Biogenic Methane in the Formosa Cold Seep of the South China Sea.</title>
        <authorList>
            <person name="Li L."/>
            <person name="Zhang W."/>
            <person name="Zhang S."/>
            <person name="Song L."/>
            <person name="Sun Q."/>
            <person name="Zhang H."/>
            <person name="Xiang H."/>
            <person name="Dong X."/>
        </authorList>
    </citation>
    <scope>NUCLEOTIDE SEQUENCE</scope>
    <source>
        <strain evidence="6">ZWT</strain>
    </source>
</reference>
<protein>
    <recommendedName>
        <fullName evidence="5">4-hydroxy-3-methylbut-2-enyl diphosphate reductase</fullName>
        <shortName evidence="5">HMBPP reductase</shortName>
        <ecNumber evidence="5">1.17.7.4</ecNumber>
    </recommendedName>
</protein>
<feature type="binding site" evidence="5">
    <location>
        <position position="222"/>
    </location>
    <ligand>
        <name>isopentenyl diphosphate</name>
        <dbReference type="ChEBI" id="CHEBI:128769"/>
    </ligand>
</feature>
<evidence type="ECO:0000313" key="7">
    <source>
        <dbReference type="Proteomes" id="UP001056429"/>
    </source>
</evidence>
<feature type="binding site" evidence="5">
    <location>
        <position position="221"/>
    </location>
    <ligand>
        <name>(2E)-4-hydroxy-3-methylbut-2-enyl diphosphate</name>
        <dbReference type="ChEBI" id="CHEBI:128753"/>
    </ligand>
</feature>
<dbReference type="EMBL" id="JAGSOJ010000001">
    <property type="protein sequence ID" value="MCM1989065.1"/>
    <property type="molecule type" value="Genomic_DNA"/>
</dbReference>